<feature type="compositionally biased region" description="Gly residues" evidence="8">
    <location>
        <begin position="23"/>
        <end position="36"/>
    </location>
</feature>
<dbReference type="PANTHER" id="PTHR31451">
    <property type="match status" value="1"/>
</dbReference>
<dbReference type="Pfam" id="PF26410">
    <property type="entry name" value="GH5_mannosidase"/>
    <property type="match status" value="1"/>
</dbReference>
<dbReference type="Gene3D" id="3.20.20.80">
    <property type="entry name" value="Glycosidases"/>
    <property type="match status" value="1"/>
</dbReference>
<dbReference type="RefSeq" id="WP_006885865.1">
    <property type="nucleotide sequence ID" value="NZ_AOIU01000047.1"/>
</dbReference>
<evidence type="ECO:0000256" key="3">
    <source>
        <dbReference type="ARBA" id="ARBA00012706"/>
    </source>
</evidence>
<evidence type="ECO:0000256" key="1">
    <source>
        <dbReference type="ARBA" id="ARBA00001678"/>
    </source>
</evidence>
<proteinExistence type="predicted"/>
<dbReference type="AlphaFoldDB" id="M0CEI4"/>
<organism evidence="10 11">
    <name type="scientific">Halosimplex carlsbadense 2-9-1</name>
    <dbReference type="NCBI Taxonomy" id="797114"/>
    <lineage>
        <taxon>Archaea</taxon>
        <taxon>Methanobacteriati</taxon>
        <taxon>Methanobacteriota</taxon>
        <taxon>Stenosarchaea group</taxon>
        <taxon>Halobacteria</taxon>
        <taxon>Halobacteriales</taxon>
        <taxon>Haloarculaceae</taxon>
        <taxon>Halosimplex</taxon>
    </lineage>
</organism>
<evidence type="ECO:0000256" key="6">
    <source>
        <dbReference type="ARBA" id="ARBA00022801"/>
    </source>
</evidence>
<feature type="region of interest" description="Disordered" evidence="8">
    <location>
        <begin position="21"/>
        <end position="76"/>
    </location>
</feature>
<dbReference type="GO" id="GO:0016985">
    <property type="term" value="F:mannan endo-1,4-beta-mannosidase activity"/>
    <property type="evidence" value="ECO:0007669"/>
    <property type="project" value="TreeGrafter"/>
</dbReference>
<name>M0CEI4_9EURY</name>
<protein>
    <recommendedName>
        <fullName evidence="3">mannan endo-1,4-beta-mannosidase</fullName>
        <ecNumber evidence="3">3.2.1.78</ecNumber>
    </recommendedName>
</protein>
<keyword evidence="6" id="KW-0378">Hydrolase</keyword>
<dbReference type="STRING" id="797114.C475_21012"/>
<evidence type="ECO:0000259" key="9">
    <source>
        <dbReference type="Pfam" id="PF26410"/>
    </source>
</evidence>
<sequence>MQNRRQVLRGAVAAAAVGLAGCPSGGGGDGDGGGGTPTERTVTDACEGVGDLAPSSDTDRLGTDSTNTEHFVHPDGGTDEVRFVRVGTTDDAAVAYALGGELREASAQFHWHEGAGGDVRVEESPDGGDSWSAVDAAREEYGEVSASWHHATLSADLSGGVDRCRFVLTGGNKAWSGQLGHVEITYLDGGSTVAPGSTATATPRSTPVPTLTPIEGSADDVVFDHFVETDGTEFVVDGEPASFSGGNHPQVSRHDGGLPPKELLSTWTDLVPGLDVMRVPAFGEGQENYLQPAPGLFDEEAFRLLDRVIYQFGRMGVRLVMPLSNYWDWRGGIPQYLDWVGASEKSAFYTNDELVSYFRSFVETLLERENTVTGVKYKNDPTIMLWELANEPRAGSADYGAYKEWVKSTAEFVKGIDDNHLVSTGMEGFCGPDGPVGADETRYVETHGIDAIDSASYHLYPNAWGLSKDESVEWIRRHTTEAHEEIGKPAYCGEFGWEVDRSDDTPDDEELAERNAMYERWYEAMVDTRTDGAMVWDLRTESEYEWTSPWNRHAIYPRDEETVALLKNYTQQIRGLTDEG</sequence>
<accession>M0CEI4</accession>
<evidence type="ECO:0000256" key="8">
    <source>
        <dbReference type="SAM" id="MobiDB-lite"/>
    </source>
</evidence>
<dbReference type="GO" id="GO:0005576">
    <property type="term" value="C:extracellular region"/>
    <property type="evidence" value="ECO:0007669"/>
    <property type="project" value="UniProtKB-SubCell"/>
</dbReference>
<evidence type="ECO:0000256" key="4">
    <source>
        <dbReference type="ARBA" id="ARBA00022525"/>
    </source>
</evidence>
<dbReference type="GO" id="GO:0000272">
    <property type="term" value="P:polysaccharide catabolic process"/>
    <property type="evidence" value="ECO:0007669"/>
    <property type="project" value="InterPro"/>
</dbReference>
<evidence type="ECO:0000256" key="2">
    <source>
        <dbReference type="ARBA" id="ARBA00004613"/>
    </source>
</evidence>
<dbReference type="eggNOG" id="arCOG05411">
    <property type="taxonomic scope" value="Archaea"/>
</dbReference>
<dbReference type="InterPro" id="IPR017853">
    <property type="entry name" value="GH"/>
</dbReference>
<keyword evidence="5" id="KW-0732">Signal</keyword>
<dbReference type="EC" id="3.2.1.78" evidence="3"/>
<comment type="subcellular location">
    <subcellularLocation>
        <location evidence="2">Secreted</location>
    </subcellularLocation>
</comment>
<keyword evidence="7" id="KW-0326">Glycosidase</keyword>
<dbReference type="PROSITE" id="PS51257">
    <property type="entry name" value="PROKAR_LIPOPROTEIN"/>
    <property type="match status" value="1"/>
</dbReference>
<dbReference type="OrthoDB" id="198083at2157"/>
<evidence type="ECO:0000313" key="10">
    <source>
        <dbReference type="EMBL" id="ELZ20294.1"/>
    </source>
</evidence>
<dbReference type="SUPFAM" id="SSF51445">
    <property type="entry name" value="(Trans)glycosidases"/>
    <property type="match status" value="1"/>
</dbReference>
<reference evidence="10 11" key="1">
    <citation type="journal article" date="2014" name="PLoS Genet.">
        <title>Phylogenetically driven sequencing of extremely halophilic archaea reveals strategies for static and dynamic osmo-response.</title>
        <authorList>
            <person name="Becker E.A."/>
            <person name="Seitzer P.M."/>
            <person name="Tritt A."/>
            <person name="Larsen D."/>
            <person name="Krusor M."/>
            <person name="Yao A.I."/>
            <person name="Wu D."/>
            <person name="Madern D."/>
            <person name="Eisen J.A."/>
            <person name="Darling A.E."/>
            <person name="Facciotti M.T."/>
        </authorList>
    </citation>
    <scope>NUCLEOTIDE SEQUENCE [LARGE SCALE GENOMIC DNA]</scope>
    <source>
        <strain evidence="10 11">2-9-1</strain>
    </source>
</reference>
<evidence type="ECO:0000313" key="11">
    <source>
        <dbReference type="Proteomes" id="UP000011626"/>
    </source>
</evidence>
<dbReference type="Proteomes" id="UP000011626">
    <property type="component" value="Unassembled WGS sequence"/>
</dbReference>
<comment type="catalytic activity">
    <reaction evidence="1">
        <text>Random hydrolysis of (1-&gt;4)-beta-D-mannosidic linkages in mannans, galactomannans and glucomannans.</text>
        <dbReference type="EC" id="3.2.1.78"/>
    </reaction>
</comment>
<keyword evidence="11" id="KW-1185">Reference proteome</keyword>
<dbReference type="InterPro" id="IPR001547">
    <property type="entry name" value="Glyco_hydro_5"/>
</dbReference>
<comment type="caution">
    <text evidence="10">The sequence shown here is derived from an EMBL/GenBank/DDBJ whole genome shotgun (WGS) entry which is preliminary data.</text>
</comment>
<dbReference type="InterPro" id="IPR045053">
    <property type="entry name" value="MAN-like"/>
</dbReference>
<gene>
    <name evidence="10" type="ORF">C475_21012</name>
</gene>
<dbReference type="PANTHER" id="PTHR31451:SF39">
    <property type="entry name" value="MANNAN ENDO-1,4-BETA-MANNOSIDASE 1"/>
    <property type="match status" value="1"/>
</dbReference>
<evidence type="ECO:0000256" key="5">
    <source>
        <dbReference type="ARBA" id="ARBA00022729"/>
    </source>
</evidence>
<keyword evidence="4" id="KW-0964">Secreted</keyword>
<evidence type="ECO:0000256" key="7">
    <source>
        <dbReference type="ARBA" id="ARBA00023295"/>
    </source>
</evidence>
<dbReference type="EMBL" id="AOIU01000047">
    <property type="protein sequence ID" value="ELZ20294.1"/>
    <property type="molecule type" value="Genomic_DNA"/>
</dbReference>
<feature type="domain" description="Glycoside hydrolase family 5" evidence="9">
    <location>
        <begin position="225"/>
        <end position="528"/>
    </location>
</feature>